<comment type="caution">
    <text evidence="2">The sequence shown here is derived from an EMBL/GenBank/DDBJ whole genome shotgun (WGS) entry which is preliminary data.</text>
</comment>
<feature type="compositionally biased region" description="Basic and acidic residues" evidence="1">
    <location>
        <begin position="14"/>
        <end position="23"/>
    </location>
</feature>
<gene>
    <name evidence="2" type="ORF">FH972_025447</name>
</gene>
<evidence type="ECO:0000313" key="3">
    <source>
        <dbReference type="Proteomes" id="UP000327013"/>
    </source>
</evidence>
<evidence type="ECO:0000256" key="1">
    <source>
        <dbReference type="SAM" id="MobiDB-lite"/>
    </source>
</evidence>
<keyword evidence="3" id="KW-1185">Reference proteome</keyword>
<feature type="region of interest" description="Disordered" evidence="1">
    <location>
        <begin position="1"/>
        <end position="23"/>
    </location>
</feature>
<protein>
    <submittedName>
        <fullName evidence="2">Uncharacterized protein</fullName>
    </submittedName>
</protein>
<organism evidence="2 3">
    <name type="scientific">Carpinus fangiana</name>
    <dbReference type="NCBI Taxonomy" id="176857"/>
    <lineage>
        <taxon>Eukaryota</taxon>
        <taxon>Viridiplantae</taxon>
        <taxon>Streptophyta</taxon>
        <taxon>Embryophyta</taxon>
        <taxon>Tracheophyta</taxon>
        <taxon>Spermatophyta</taxon>
        <taxon>Magnoliopsida</taxon>
        <taxon>eudicotyledons</taxon>
        <taxon>Gunneridae</taxon>
        <taxon>Pentapetalae</taxon>
        <taxon>rosids</taxon>
        <taxon>fabids</taxon>
        <taxon>Fagales</taxon>
        <taxon>Betulaceae</taxon>
        <taxon>Carpinus</taxon>
    </lineage>
</organism>
<dbReference type="EMBL" id="VIBQ01000056">
    <property type="protein sequence ID" value="KAB8527794.1"/>
    <property type="molecule type" value="Genomic_DNA"/>
</dbReference>
<evidence type="ECO:0000313" key="2">
    <source>
        <dbReference type="EMBL" id="KAB8527794.1"/>
    </source>
</evidence>
<proteinExistence type="predicted"/>
<dbReference type="AlphaFoldDB" id="A0A5N6L1N7"/>
<reference evidence="2 3" key="1">
    <citation type="submission" date="2019-06" db="EMBL/GenBank/DDBJ databases">
        <title>A chromosomal-level reference genome of Carpinus fangiana (Coryloideae, Betulaceae).</title>
        <authorList>
            <person name="Yang X."/>
            <person name="Wang Z."/>
            <person name="Zhang L."/>
            <person name="Hao G."/>
            <person name="Liu J."/>
            <person name="Yang Y."/>
        </authorList>
    </citation>
    <scope>NUCLEOTIDE SEQUENCE [LARGE SCALE GENOMIC DNA]</scope>
    <source>
        <strain evidence="2">Cfa_2016G</strain>
        <tissue evidence="2">Leaf</tissue>
    </source>
</reference>
<dbReference type="OrthoDB" id="5983572at2759"/>
<sequence>MVFDTYDGNGNRGQSERIAHDSAKAESLPRVPAAGTFHLGGVVCVAVNRHVRSDEYRWAHVDRSKGNAKARGCGAKERAVKECKECDV</sequence>
<dbReference type="Proteomes" id="UP000327013">
    <property type="component" value="Unassembled WGS sequence"/>
</dbReference>
<accession>A0A5N6L1N7</accession>
<name>A0A5N6L1N7_9ROSI</name>